<evidence type="ECO:0000313" key="3">
    <source>
        <dbReference type="EMBL" id="RXG29316.1"/>
    </source>
</evidence>
<dbReference type="Gene3D" id="2.40.128.270">
    <property type="match status" value="1"/>
</dbReference>
<sequence>MKTFAVMLLLVFVSFNACKSTDKKIKGPKGEYIVASIKKDTVAGKEIQLIFDEEKGQVSGKAVCNSYSATYVVSGNNIKFSPAVSTKMMCPEGTSIEYNFFQALLNAKTFSLKSNKLSLLDAEEQPILIAK</sequence>
<dbReference type="AlphaFoldDB" id="A0A1M5YMK3"/>
<reference evidence="5" key="2">
    <citation type="submission" date="2016-11" db="EMBL/GenBank/DDBJ databases">
        <authorList>
            <person name="Varghese N."/>
            <person name="Submissions S."/>
        </authorList>
    </citation>
    <scope>NUCLEOTIDE SEQUENCE [LARGE SCALE GENOMIC DNA]</scope>
    <source>
        <strain evidence="5">DSM 19859</strain>
    </source>
</reference>
<keyword evidence="4" id="KW-0346">Stress response</keyword>
<dbReference type="Proteomes" id="UP000290037">
    <property type="component" value="Unassembled WGS sequence"/>
</dbReference>
<dbReference type="InterPro" id="IPR005184">
    <property type="entry name" value="DUF306_Meta_HslJ"/>
</dbReference>
<feature type="signal peptide" evidence="1">
    <location>
        <begin position="1"/>
        <end position="19"/>
    </location>
</feature>
<feature type="domain" description="DUF306" evidence="2">
    <location>
        <begin position="30"/>
        <end position="128"/>
    </location>
</feature>
<keyword evidence="6" id="KW-1185">Reference proteome</keyword>
<dbReference type="EMBL" id="FQXT01000004">
    <property type="protein sequence ID" value="SHI13139.1"/>
    <property type="molecule type" value="Genomic_DNA"/>
</dbReference>
<gene>
    <name evidence="3" type="ORF">DSM01_1414</name>
    <name evidence="4" type="ORF">SAMN04487999_2138</name>
</gene>
<reference evidence="4" key="1">
    <citation type="submission" date="2016-11" db="EMBL/GenBank/DDBJ databases">
        <authorList>
            <person name="Jaros S."/>
            <person name="Januszkiewicz K."/>
            <person name="Wedrychowicz H."/>
        </authorList>
    </citation>
    <scope>NUCLEOTIDE SEQUENCE [LARGE SCALE GENOMIC DNA]</scope>
    <source>
        <strain evidence="4">DSM 19859</strain>
    </source>
</reference>
<dbReference type="PANTHER" id="PTHR35535">
    <property type="entry name" value="HEAT SHOCK PROTEIN HSLJ"/>
    <property type="match status" value="1"/>
</dbReference>
<evidence type="ECO:0000313" key="5">
    <source>
        <dbReference type="Proteomes" id="UP000184240"/>
    </source>
</evidence>
<dbReference type="RefSeq" id="WP_072982938.1">
    <property type="nucleotide sequence ID" value="NZ_FQXT01000004.1"/>
</dbReference>
<evidence type="ECO:0000313" key="6">
    <source>
        <dbReference type="Proteomes" id="UP000290037"/>
    </source>
</evidence>
<dbReference type="PANTHER" id="PTHR35535:SF1">
    <property type="entry name" value="HEAT SHOCK PROTEIN HSLJ"/>
    <property type="match status" value="1"/>
</dbReference>
<dbReference type="OrthoDB" id="880459at2"/>
<dbReference type="STRING" id="573501.SAMN04487999_2138"/>
<dbReference type="InterPro" id="IPR038670">
    <property type="entry name" value="HslJ-like_sf"/>
</dbReference>
<evidence type="ECO:0000313" key="4">
    <source>
        <dbReference type="EMBL" id="SHI13139.1"/>
    </source>
</evidence>
<evidence type="ECO:0000256" key="1">
    <source>
        <dbReference type="SAM" id="SignalP"/>
    </source>
</evidence>
<dbReference type="Proteomes" id="UP000184240">
    <property type="component" value="Unassembled WGS sequence"/>
</dbReference>
<evidence type="ECO:0000259" key="2">
    <source>
        <dbReference type="Pfam" id="PF03724"/>
    </source>
</evidence>
<name>A0A1M5YMK3_9FLAO</name>
<proteinExistence type="predicted"/>
<dbReference type="Pfam" id="PF03724">
    <property type="entry name" value="META"/>
    <property type="match status" value="1"/>
</dbReference>
<dbReference type="EMBL" id="QOVN01000003">
    <property type="protein sequence ID" value="RXG29316.1"/>
    <property type="molecule type" value="Genomic_DNA"/>
</dbReference>
<organism evidence="4 5">
    <name type="scientific">Leeuwenhoekiella palythoae</name>
    <dbReference type="NCBI Taxonomy" id="573501"/>
    <lineage>
        <taxon>Bacteria</taxon>
        <taxon>Pseudomonadati</taxon>
        <taxon>Bacteroidota</taxon>
        <taxon>Flavobacteriia</taxon>
        <taxon>Flavobacteriales</taxon>
        <taxon>Flavobacteriaceae</taxon>
        <taxon>Leeuwenhoekiella</taxon>
    </lineage>
</organism>
<protein>
    <submittedName>
        <fullName evidence="4">Heat shock protein HslJ</fullName>
    </submittedName>
</protein>
<reference evidence="3 6" key="3">
    <citation type="submission" date="2018-07" db="EMBL/GenBank/DDBJ databases">
        <title>Leeuwenhoekiella genomics.</title>
        <authorList>
            <person name="Tahon G."/>
            <person name="Willems A."/>
        </authorList>
    </citation>
    <scope>NUCLEOTIDE SEQUENCE [LARGE SCALE GENOMIC DNA]</scope>
    <source>
        <strain evidence="3 6">LMG 24856</strain>
    </source>
</reference>
<feature type="chain" id="PRO_5012160807" evidence="1">
    <location>
        <begin position="20"/>
        <end position="131"/>
    </location>
</feature>
<keyword evidence="1" id="KW-0732">Signal</keyword>
<dbReference type="InterPro" id="IPR053147">
    <property type="entry name" value="Hsp_HslJ-like"/>
</dbReference>
<accession>A0A1M5YMK3</accession>